<dbReference type="InterPro" id="IPR016131">
    <property type="entry name" value="Haemerythrin_Fe_BS"/>
</dbReference>
<dbReference type="NCBIfam" id="TIGR02481">
    <property type="entry name" value="hemeryth_dom"/>
    <property type="match status" value="1"/>
</dbReference>
<keyword evidence="2" id="KW-0479">Metal-binding</keyword>
<reference evidence="5" key="1">
    <citation type="submission" date="2018-05" db="EMBL/GenBank/DDBJ databases">
        <authorList>
            <person name="Lanie J.A."/>
            <person name="Ng W.-L."/>
            <person name="Kazmierczak K.M."/>
            <person name="Andrzejewski T.M."/>
            <person name="Davidsen T.M."/>
            <person name="Wayne K.J."/>
            <person name="Tettelin H."/>
            <person name="Glass J.I."/>
            <person name="Rusch D."/>
            <person name="Podicherti R."/>
            <person name="Tsui H.-C.T."/>
            <person name="Winkler M.E."/>
        </authorList>
    </citation>
    <scope>NUCLEOTIDE SEQUENCE</scope>
</reference>
<dbReference type="CDD" id="cd12107">
    <property type="entry name" value="Hemerythrin"/>
    <property type="match status" value="1"/>
</dbReference>
<dbReference type="PROSITE" id="PS00550">
    <property type="entry name" value="HEMERYTHRINS"/>
    <property type="match status" value="1"/>
</dbReference>
<gene>
    <name evidence="5" type="ORF">METZ01_LOCUS223875</name>
</gene>
<dbReference type="InterPro" id="IPR035938">
    <property type="entry name" value="Hemerythrin-like_sf"/>
</dbReference>
<evidence type="ECO:0000313" key="5">
    <source>
        <dbReference type="EMBL" id="SVB71021.1"/>
    </source>
</evidence>
<organism evidence="5">
    <name type="scientific">marine metagenome</name>
    <dbReference type="NCBI Taxonomy" id="408172"/>
    <lineage>
        <taxon>unclassified sequences</taxon>
        <taxon>metagenomes</taxon>
        <taxon>ecological metagenomes</taxon>
    </lineage>
</organism>
<keyword evidence="3" id="KW-0408">Iron</keyword>
<name>A0A382G9Z9_9ZZZZ</name>
<dbReference type="AlphaFoldDB" id="A0A382G9Z9"/>
<dbReference type="SUPFAM" id="SSF47188">
    <property type="entry name" value="Hemerythrin-like"/>
    <property type="match status" value="1"/>
</dbReference>
<dbReference type="GO" id="GO:0046872">
    <property type="term" value="F:metal ion binding"/>
    <property type="evidence" value="ECO:0007669"/>
    <property type="project" value="UniProtKB-KW"/>
</dbReference>
<evidence type="ECO:0000256" key="1">
    <source>
        <dbReference type="ARBA" id="ARBA00010587"/>
    </source>
</evidence>
<evidence type="ECO:0000256" key="2">
    <source>
        <dbReference type="ARBA" id="ARBA00022723"/>
    </source>
</evidence>
<evidence type="ECO:0000259" key="4">
    <source>
        <dbReference type="Pfam" id="PF01814"/>
    </source>
</evidence>
<dbReference type="InterPro" id="IPR050669">
    <property type="entry name" value="Hemerythrin"/>
</dbReference>
<dbReference type="PANTHER" id="PTHR37164">
    <property type="entry name" value="BACTERIOHEMERYTHRIN"/>
    <property type="match status" value="1"/>
</dbReference>
<dbReference type="Gene3D" id="1.20.120.50">
    <property type="entry name" value="Hemerythrin-like"/>
    <property type="match status" value="1"/>
</dbReference>
<dbReference type="InterPro" id="IPR012827">
    <property type="entry name" value="Hemerythrin_metal-bd"/>
</dbReference>
<protein>
    <recommendedName>
        <fullName evidence="4">Hemerythrin-like domain-containing protein</fullName>
    </recommendedName>
</protein>
<dbReference type="Pfam" id="PF01814">
    <property type="entry name" value="Hemerythrin"/>
    <property type="match status" value="1"/>
</dbReference>
<dbReference type="InterPro" id="IPR012312">
    <property type="entry name" value="Hemerythrin-like"/>
</dbReference>
<sequence length="142" mass="16152">MVEITQSFKIEVEAIDADHHRLVDIINEITLAIDDGRAEECITLVPNFIEFSQRHFEREEALLAKHAYPLAEEHRQHHAGLTEKMHNIRALAERAADSRPAREALRKELVFILMDDVINEDLAFKSFLIKAETDGGTNPTAP</sequence>
<proteinExistence type="inferred from homology"/>
<feature type="domain" description="Hemerythrin-like" evidence="4">
    <location>
        <begin position="12"/>
        <end position="107"/>
    </location>
</feature>
<accession>A0A382G9Z9</accession>
<comment type="similarity">
    <text evidence="1">Belongs to the hemerythrin family.</text>
</comment>
<dbReference type="EMBL" id="UINC01053920">
    <property type="protein sequence ID" value="SVB71021.1"/>
    <property type="molecule type" value="Genomic_DNA"/>
</dbReference>
<evidence type="ECO:0000256" key="3">
    <source>
        <dbReference type="ARBA" id="ARBA00023004"/>
    </source>
</evidence>
<dbReference type="PANTHER" id="PTHR37164:SF1">
    <property type="entry name" value="BACTERIOHEMERYTHRIN"/>
    <property type="match status" value="1"/>
</dbReference>